<dbReference type="InterPro" id="IPR002515">
    <property type="entry name" value="Znf_C2H2C"/>
</dbReference>
<feature type="compositionally biased region" description="Basic and acidic residues" evidence="39">
    <location>
        <begin position="597"/>
        <end position="607"/>
    </location>
</feature>
<feature type="compositionally biased region" description="Polar residues" evidence="39">
    <location>
        <begin position="2619"/>
        <end position="2634"/>
    </location>
</feature>
<dbReference type="InterPro" id="IPR032675">
    <property type="entry name" value="LRR_dom_sf"/>
</dbReference>
<evidence type="ECO:0000256" key="25">
    <source>
        <dbReference type="ARBA" id="ARBA00023125"/>
    </source>
</evidence>
<protein>
    <recommendedName>
        <fullName evidence="8">Lactoperoxidase</fullName>
        <ecNumber evidence="7">1.11.1.7</ecNumber>
    </recommendedName>
</protein>
<evidence type="ECO:0000256" key="8">
    <source>
        <dbReference type="ARBA" id="ARBA00017050"/>
    </source>
</evidence>
<comment type="catalytic activity">
    <reaction evidence="34">
        <text>iodide + H2O2 = hypoiodite + H2O</text>
        <dbReference type="Rhea" id="RHEA:69420"/>
        <dbReference type="ChEBI" id="CHEBI:15377"/>
        <dbReference type="ChEBI" id="CHEBI:16240"/>
        <dbReference type="ChEBI" id="CHEBI:16382"/>
        <dbReference type="ChEBI" id="CHEBI:29232"/>
    </reaction>
    <physiologicalReaction direction="left-to-right" evidence="34">
        <dbReference type="Rhea" id="RHEA:69421"/>
    </physiologicalReaction>
</comment>
<evidence type="ECO:0000256" key="28">
    <source>
        <dbReference type="ARBA" id="ARBA00023180"/>
    </source>
</evidence>
<dbReference type="GO" id="GO:0006979">
    <property type="term" value="P:response to oxidative stress"/>
    <property type="evidence" value="ECO:0007669"/>
    <property type="project" value="InterPro"/>
</dbReference>
<dbReference type="SUPFAM" id="SSF48113">
    <property type="entry name" value="Heme-dependent peroxidases"/>
    <property type="match status" value="1"/>
</dbReference>
<keyword evidence="31" id="KW-0376">Hydrogen peroxide</keyword>
<evidence type="ECO:0000256" key="3">
    <source>
        <dbReference type="ARBA" id="ARBA00004123"/>
    </source>
</evidence>
<feature type="compositionally biased region" description="Basic and acidic residues" evidence="39">
    <location>
        <begin position="462"/>
        <end position="477"/>
    </location>
</feature>
<evidence type="ECO:0000256" key="15">
    <source>
        <dbReference type="ARBA" id="ARBA00022737"/>
    </source>
</evidence>
<dbReference type="GO" id="GO:0140825">
    <property type="term" value="F:lactoperoxidase activity"/>
    <property type="evidence" value="ECO:0007669"/>
    <property type="project" value="UniProtKB-EC"/>
</dbReference>
<dbReference type="GO" id="GO:0019731">
    <property type="term" value="P:antibacterial humoral response"/>
    <property type="evidence" value="ECO:0007669"/>
    <property type="project" value="UniProtKB-ARBA"/>
</dbReference>
<evidence type="ECO:0000256" key="33">
    <source>
        <dbReference type="ARBA" id="ARBA00047735"/>
    </source>
</evidence>
<feature type="binding site" description="axial binding residue" evidence="36">
    <location>
        <position position="2326"/>
    </location>
    <ligand>
        <name>heme b</name>
        <dbReference type="ChEBI" id="CHEBI:60344"/>
    </ligand>
    <ligandPart>
        <name>Fe</name>
        <dbReference type="ChEBI" id="CHEBI:18248"/>
    </ligandPart>
</feature>
<evidence type="ECO:0000256" key="19">
    <source>
        <dbReference type="ARBA" id="ARBA00022837"/>
    </source>
</evidence>
<keyword evidence="24" id="KW-0944">Nitration</keyword>
<feature type="region of interest" description="Disordered" evidence="39">
    <location>
        <begin position="320"/>
        <end position="349"/>
    </location>
</feature>
<dbReference type="InterPro" id="IPR034828">
    <property type="entry name" value="Peroxidasin_Ig-like4"/>
</dbReference>
<evidence type="ECO:0000259" key="40">
    <source>
        <dbReference type="PROSITE" id="PS50835"/>
    </source>
</evidence>
<dbReference type="InterPro" id="IPR013783">
    <property type="entry name" value="Ig-like_fold"/>
</dbReference>
<keyword evidence="26" id="KW-1015">Disulfide bond</keyword>
<dbReference type="Gene3D" id="3.80.10.10">
    <property type="entry name" value="Ribonuclease Inhibitor"/>
    <property type="match status" value="1"/>
</dbReference>
<dbReference type="SMART" id="SM00409">
    <property type="entry name" value="IG"/>
    <property type="match status" value="4"/>
</dbReference>
<dbReference type="GO" id="GO:0000981">
    <property type="term" value="F:DNA-binding transcription factor activity, RNA polymerase II-specific"/>
    <property type="evidence" value="ECO:0007669"/>
    <property type="project" value="TreeGrafter"/>
</dbReference>
<dbReference type="SMART" id="SM00408">
    <property type="entry name" value="IGc2"/>
    <property type="match status" value="4"/>
</dbReference>
<comment type="subcellular location">
    <subcellularLocation>
        <location evidence="4">Endoplasmic reticulum</location>
    </subcellularLocation>
    <subcellularLocation>
        <location evidence="3">Nucleus</location>
    </subcellularLocation>
    <subcellularLocation>
        <location evidence="5">Secreted</location>
    </subcellularLocation>
</comment>
<evidence type="ECO:0000256" key="24">
    <source>
        <dbReference type="ARBA" id="ARBA00023074"/>
    </source>
</evidence>
<dbReference type="EC" id="1.11.1.7" evidence="7"/>
<dbReference type="GO" id="GO:0005509">
    <property type="term" value="F:calcium ion binding"/>
    <property type="evidence" value="ECO:0007669"/>
    <property type="project" value="UniProtKB-ARBA"/>
</dbReference>
<dbReference type="SUPFAM" id="SSF103637">
    <property type="entry name" value="CCHHC domain"/>
    <property type="match status" value="6"/>
</dbReference>
<name>A0A6B0RKI0_9CETA</name>
<dbReference type="GO" id="GO:0042744">
    <property type="term" value="P:hydrogen peroxide catabolic process"/>
    <property type="evidence" value="ECO:0007669"/>
    <property type="project" value="UniProtKB-KW"/>
</dbReference>
<feature type="region of interest" description="Disordered" evidence="39">
    <location>
        <begin position="95"/>
        <end position="125"/>
    </location>
</feature>
<evidence type="ECO:0000256" key="5">
    <source>
        <dbReference type="ARBA" id="ARBA00004613"/>
    </source>
</evidence>
<reference evidence="41" key="1">
    <citation type="submission" date="2019-10" db="EMBL/GenBank/DDBJ databases">
        <title>The sequence and de novo assembly of the wild yak genome.</title>
        <authorList>
            <person name="Liu Y."/>
        </authorList>
    </citation>
    <scope>NUCLEOTIDE SEQUENCE [LARGE SCALE GENOMIC DNA]</scope>
    <source>
        <strain evidence="41">WY2019</strain>
    </source>
</reference>
<dbReference type="InterPro" id="IPR036179">
    <property type="entry name" value="Ig-like_dom_sf"/>
</dbReference>
<feature type="region of interest" description="Disordered" evidence="39">
    <location>
        <begin position="166"/>
        <end position="276"/>
    </location>
</feature>
<dbReference type="Proteomes" id="UP000322234">
    <property type="component" value="Unassembled WGS sequence"/>
</dbReference>
<evidence type="ECO:0000256" key="14">
    <source>
        <dbReference type="ARBA" id="ARBA00022729"/>
    </source>
</evidence>
<keyword evidence="21 36" id="KW-0408">Iron</keyword>
<dbReference type="PROSITE" id="PS51450">
    <property type="entry name" value="LRR"/>
    <property type="match status" value="3"/>
</dbReference>
<evidence type="ECO:0000256" key="39">
    <source>
        <dbReference type="SAM" id="MobiDB-lite"/>
    </source>
</evidence>
<evidence type="ECO:0000256" key="23">
    <source>
        <dbReference type="ARBA" id="ARBA00023022"/>
    </source>
</evidence>
<dbReference type="Pfam" id="PF07679">
    <property type="entry name" value="I-set"/>
    <property type="match status" value="2"/>
</dbReference>
<feature type="region of interest" description="Disordered" evidence="39">
    <location>
        <begin position="2594"/>
        <end position="2634"/>
    </location>
</feature>
<dbReference type="PANTHER" id="PTHR10816:SF11">
    <property type="entry name" value="MYELIN TRANSCRIPTION FACTOR 1-LIKE PROTEIN"/>
    <property type="match status" value="1"/>
</dbReference>
<evidence type="ECO:0000256" key="36">
    <source>
        <dbReference type="PIRSR" id="PIRSR619791-2"/>
    </source>
</evidence>
<evidence type="ECO:0000256" key="11">
    <source>
        <dbReference type="ARBA" id="ARBA00022614"/>
    </source>
</evidence>
<feature type="domain" description="Ig-like" evidence="40">
    <location>
        <begin position="1585"/>
        <end position="1667"/>
    </location>
</feature>
<dbReference type="FunFam" id="4.10.320.30:FF:000001">
    <property type="entry name" value="Myelin transcription factor 1-like, a"/>
    <property type="match status" value="6"/>
</dbReference>
<feature type="compositionally biased region" description="Basic and acidic residues" evidence="39">
    <location>
        <begin position="106"/>
        <end position="118"/>
    </location>
</feature>
<dbReference type="InterPro" id="IPR000483">
    <property type="entry name" value="Cys-rich_flank_reg_C"/>
</dbReference>
<feature type="region of interest" description="Disordered" evidence="39">
    <location>
        <begin position="553"/>
        <end position="612"/>
    </location>
</feature>
<dbReference type="FunFam" id="3.80.10.10:FF:000071">
    <property type="entry name" value="peroxidasin homolog"/>
    <property type="match status" value="1"/>
</dbReference>
<dbReference type="EMBL" id="VBQZ03000046">
    <property type="protein sequence ID" value="MXQ88526.1"/>
    <property type="molecule type" value="Genomic_DNA"/>
</dbReference>
<dbReference type="CDD" id="cd05745">
    <property type="entry name" value="Ig3_Peroxidasin"/>
    <property type="match status" value="1"/>
</dbReference>
<dbReference type="FunFam" id="2.60.40.10:FF:000163">
    <property type="entry name" value="peroxidasin homolog"/>
    <property type="match status" value="1"/>
</dbReference>
<dbReference type="InterPro" id="IPR010255">
    <property type="entry name" value="Haem_peroxidase_sf"/>
</dbReference>
<keyword evidence="20" id="KW-0560">Oxidoreductase</keyword>
<feature type="domain" description="Ig-like" evidence="40">
    <location>
        <begin position="1768"/>
        <end position="1853"/>
    </location>
</feature>
<dbReference type="SUPFAM" id="SSF52058">
    <property type="entry name" value="L domain-like"/>
    <property type="match status" value="1"/>
</dbReference>
<dbReference type="Gene3D" id="4.10.320.30">
    <property type="match status" value="6"/>
</dbReference>
<dbReference type="FunFam" id="2.60.40.10:FF:000248">
    <property type="entry name" value="peroxidasin homolog"/>
    <property type="match status" value="1"/>
</dbReference>
<dbReference type="Gene3D" id="1.10.640.10">
    <property type="entry name" value="Haem peroxidase domain superfamily, animal type"/>
    <property type="match status" value="1"/>
</dbReference>
<dbReference type="Pfam" id="PF13855">
    <property type="entry name" value="LRR_8"/>
    <property type="match status" value="1"/>
</dbReference>
<organism evidence="41 42">
    <name type="scientific">Bos mutus</name>
    <name type="common">wild yak</name>
    <dbReference type="NCBI Taxonomy" id="72004"/>
    <lineage>
        <taxon>Eukaryota</taxon>
        <taxon>Metazoa</taxon>
        <taxon>Chordata</taxon>
        <taxon>Craniata</taxon>
        <taxon>Vertebrata</taxon>
        <taxon>Euteleostomi</taxon>
        <taxon>Mammalia</taxon>
        <taxon>Eutheria</taxon>
        <taxon>Laurasiatheria</taxon>
        <taxon>Artiodactyla</taxon>
        <taxon>Ruminantia</taxon>
        <taxon>Pecora</taxon>
        <taxon>Bovidae</taxon>
        <taxon>Bovinae</taxon>
        <taxon>Bos</taxon>
    </lineage>
</organism>
<keyword evidence="38" id="KW-0175">Coiled coil</keyword>
<dbReference type="SMART" id="SM00082">
    <property type="entry name" value="LRRCT"/>
    <property type="match status" value="1"/>
</dbReference>
<dbReference type="FunFam" id="2.60.40.10:FF:000282">
    <property type="entry name" value="peroxidasin homolog"/>
    <property type="match status" value="1"/>
</dbReference>
<feature type="domain" description="Ig-like" evidence="40">
    <location>
        <begin position="1676"/>
        <end position="1763"/>
    </location>
</feature>
<evidence type="ECO:0000256" key="10">
    <source>
        <dbReference type="ARBA" id="ARBA00022529"/>
    </source>
</evidence>
<keyword evidence="25" id="KW-0238">DNA-binding</keyword>
<proteinExistence type="inferred from homology"/>
<accession>A0A6B0RKI0</accession>
<evidence type="ECO:0000256" key="9">
    <source>
        <dbReference type="ARBA" id="ARBA00022525"/>
    </source>
</evidence>
<evidence type="ECO:0000256" key="12">
    <source>
        <dbReference type="ARBA" id="ARBA00022617"/>
    </source>
</evidence>
<dbReference type="InterPro" id="IPR007110">
    <property type="entry name" value="Ig-like_dom"/>
</dbReference>
<dbReference type="GO" id="GO:0020037">
    <property type="term" value="F:heme binding"/>
    <property type="evidence" value="ECO:0007669"/>
    <property type="project" value="InterPro"/>
</dbReference>
<dbReference type="InterPro" id="IPR001611">
    <property type="entry name" value="Leu-rich_rpt"/>
</dbReference>
<dbReference type="PRINTS" id="PR00457">
    <property type="entry name" value="ANPEROXIDASE"/>
</dbReference>
<keyword evidence="16 37" id="KW-0863">Zinc-finger</keyword>
<evidence type="ECO:0000256" key="26">
    <source>
        <dbReference type="ARBA" id="ARBA00023157"/>
    </source>
</evidence>
<keyword evidence="22" id="KW-0805">Transcription regulation</keyword>
<evidence type="ECO:0000256" key="20">
    <source>
        <dbReference type="ARBA" id="ARBA00023002"/>
    </source>
</evidence>
<dbReference type="InterPro" id="IPR013681">
    <property type="entry name" value="Myelin_TF"/>
</dbReference>
<keyword evidence="19" id="KW-0106">Calcium</keyword>
<dbReference type="Pfam" id="PF03098">
    <property type="entry name" value="An_peroxidase"/>
    <property type="match status" value="1"/>
</dbReference>
<keyword evidence="23" id="KW-0044">Antibiotic</keyword>
<dbReference type="GO" id="GO:0005634">
    <property type="term" value="C:nucleus"/>
    <property type="evidence" value="ECO:0007669"/>
    <property type="project" value="UniProtKB-SubCell"/>
</dbReference>
<dbReference type="Pfam" id="PF01530">
    <property type="entry name" value="zf-C2HC"/>
    <property type="match status" value="6"/>
</dbReference>
<keyword evidence="15" id="KW-0677">Repeat</keyword>
<dbReference type="Gene3D" id="2.60.40.10">
    <property type="entry name" value="Immunoglobulins"/>
    <property type="match status" value="4"/>
</dbReference>
<dbReference type="InterPro" id="IPR034824">
    <property type="entry name" value="Peroxidasin_peroxidase"/>
</dbReference>
<keyword evidence="30" id="KW-0393">Immunoglobulin domain</keyword>
<dbReference type="InterPro" id="IPR013098">
    <property type="entry name" value="Ig_I-set"/>
</dbReference>
<keyword evidence="28" id="KW-0325">Glycoprotein</keyword>
<evidence type="ECO:0000256" key="37">
    <source>
        <dbReference type="PROSITE-ProRule" id="PRU01143"/>
    </source>
</evidence>
<dbReference type="CDD" id="cd09826">
    <property type="entry name" value="peroxidasin_like"/>
    <property type="match status" value="1"/>
</dbReference>
<evidence type="ECO:0000256" key="7">
    <source>
        <dbReference type="ARBA" id="ARBA00012313"/>
    </source>
</evidence>
<keyword evidence="9" id="KW-0964">Secreted</keyword>
<gene>
    <name evidence="41" type="ORF">E5288_WYG006658</name>
</gene>
<evidence type="ECO:0000256" key="31">
    <source>
        <dbReference type="ARBA" id="ARBA00023324"/>
    </source>
</evidence>
<feature type="compositionally biased region" description="Polar residues" evidence="39">
    <location>
        <begin position="221"/>
        <end position="239"/>
    </location>
</feature>
<evidence type="ECO:0000313" key="42">
    <source>
        <dbReference type="Proteomes" id="UP000322234"/>
    </source>
</evidence>
<dbReference type="GO" id="GO:0070831">
    <property type="term" value="P:basement membrane assembly"/>
    <property type="evidence" value="ECO:0007669"/>
    <property type="project" value="UniProtKB-ARBA"/>
</dbReference>
<keyword evidence="11" id="KW-0433">Leucine-rich repeat</keyword>
<evidence type="ECO:0000256" key="17">
    <source>
        <dbReference type="ARBA" id="ARBA00022824"/>
    </source>
</evidence>
<dbReference type="GO" id="GO:0030154">
    <property type="term" value="P:cell differentiation"/>
    <property type="evidence" value="ECO:0007669"/>
    <property type="project" value="UniProtKB-KW"/>
</dbReference>
<keyword evidence="10" id="KW-0929">Antimicrobial</keyword>
<evidence type="ECO:0000256" key="30">
    <source>
        <dbReference type="ARBA" id="ARBA00023319"/>
    </source>
</evidence>
<keyword evidence="17" id="KW-0256">Endoplasmic reticulum</keyword>
<evidence type="ECO:0000256" key="38">
    <source>
        <dbReference type="SAM" id="Coils"/>
    </source>
</evidence>
<dbReference type="InterPro" id="IPR003591">
    <property type="entry name" value="Leu-rich_rpt_typical-subtyp"/>
</dbReference>
<dbReference type="PANTHER" id="PTHR10816">
    <property type="entry name" value="MYELIN TRANSCRIPTION FACTOR 1-RELATED"/>
    <property type="match status" value="1"/>
</dbReference>
<comment type="cofactor">
    <cofactor evidence="2">
        <name>heme b</name>
        <dbReference type="ChEBI" id="CHEBI:60344"/>
    </cofactor>
</comment>
<feature type="region of interest" description="Disordered" evidence="39">
    <location>
        <begin position="442"/>
        <end position="523"/>
    </location>
</feature>
<dbReference type="Pfam" id="PF13927">
    <property type="entry name" value="Ig_3"/>
    <property type="match status" value="2"/>
</dbReference>
<keyword evidence="27" id="KW-0804">Transcription</keyword>
<dbReference type="GO" id="GO:0031012">
    <property type="term" value="C:extracellular matrix"/>
    <property type="evidence" value="ECO:0007669"/>
    <property type="project" value="UniProtKB-ARBA"/>
</dbReference>
<dbReference type="GO" id="GO:0008270">
    <property type="term" value="F:zinc ion binding"/>
    <property type="evidence" value="ECO:0007669"/>
    <property type="project" value="UniProtKB-KW"/>
</dbReference>
<dbReference type="PROSITE" id="PS50835">
    <property type="entry name" value="IG_LIKE"/>
    <property type="match status" value="4"/>
</dbReference>
<feature type="compositionally biased region" description="Basic and acidic residues" evidence="39">
    <location>
        <begin position="501"/>
        <end position="513"/>
    </location>
</feature>
<dbReference type="FunFam" id="2.60.40.10:FF:000276">
    <property type="entry name" value="peroxidasin homolog"/>
    <property type="match status" value="1"/>
</dbReference>
<evidence type="ECO:0000256" key="4">
    <source>
        <dbReference type="ARBA" id="ARBA00004240"/>
    </source>
</evidence>
<keyword evidence="14" id="KW-0732">Signal</keyword>
<comment type="catalytic activity">
    <reaction evidence="33">
        <text>thiocyanate + H2O2 + H(+) = hypothiocyanous acid + H2O</text>
        <dbReference type="Rhea" id="RHEA:69416"/>
        <dbReference type="ChEBI" id="CHEBI:15377"/>
        <dbReference type="ChEBI" id="CHEBI:15378"/>
        <dbReference type="ChEBI" id="CHEBI:16240"/>
        <dbReference type="ChEBI" id="CHEBI:18022"/>
        <dbReference type="ChEBI" id="CHEBI:133907"/>
    </reaction>
    <physiologicalReaction direction="left-to-right" evidence="33">
        <dbReference type="Rhea" id="RHEA:69417"/>
    </physiologicalReaction>
</comment>
<feature type="domain" description="Ig-like" evidence="40">
    <location>
        <begin position="1489"/>
        <end position="1575"/>
    </location>
</feature>
<dbReference type="InterPro" id="IPR036060">
    <property type="entry name" value="Znf_C2H2C_sf"/>
</dbReference>
<evidence type="ECO:0000256" key="35">
    <source>
        <dbReference type="ARBA" id="ARBA00061342"/>
    </source>
</evidence>
<dbReference type="InterPro" id="IPR003599">
    <property type="entry name" value="Ig_sub"/>
</dbReference>
<evidence type="ECO:0000256" key="16">
    <source>
        <dbReference type="ARBA" id="ARBA00022771"/>
    </source>
</evidence>
<comment type="similarity">
    <text evidence="35">Belongs to the peroxidase family. XPO subfamily.</text>
</comment>
<evidence type="ECO:0000256" key="13">
    <source>
        <dbReference type="ARBA" id="ARBA00022723"/>
    </source>
</evidence>
<comment type="similarity">
    <text evidence="6">Belongs to the MYT1 family.</text>
</comment>
<evidence type="ECO:0000313" key="41">
    <source>
        <dbReference type="EMBL" id="MXQ88526.1"/>
    </source>
</evidence>
<dbReference type="SMART" id="SM00369">
    <property type="entry name" value="LRR_TYP"/>
    <property type="match status" value="5"/>
</dbReference>
<evidence type="ECO:0000256" key="32">
    <source>
        <dbReference type="ARBA" id="ARBA00034001"/>
    </source>
</evidence>
<evidence type="ECO:0000256" key="21">
    <source>
        <dbReference type="ARBA" id="ARBA00023004"/>
    </source>
</evidence>
<dbReference type="InterPro" id="IPR047018">
    <property type="entry name" value="Peroxidasin_Ig-like3"/>
</dbReference>
<dbReference type="InterPro" id="IPR037120">
    <property type="entry name" value="Haem_peroxidase_sf_animal"/>
</dbReference>
<keyword evidence="31" id="KW-0575">Peroxidase</keyword>
<dbReference type="GO" id="GO:0005615">
    <property type="term" value="C:extracellular space"/>
    <property type="evidence" value="ECO:0007669"/>
    <property type="project" value="UniProtKB-ARBA"/>
</dbReference>
<dbReference type="InterPro" id="IPR003598">
    <property type="entry name" value="Ig_sub2"/>
</dbReference>
<keyword evidence="42" id="KW-1185">Reference proteome</keyword>
<comment type="cofactor">
    <cofactor evidence="1">
        <name>Ca(2+)</name>
        <dbReference type="ChEBI" id="CHEBI:29108"/>
    </cofactor>
</comment>
<evidence type="ECO:0000256" key="6">
    <source>
        <dbReference type="ARBA" id="ARBA00010194"/>
    </source>
</evidence>
<dbReference type="GO" id="GO:0007399">
    <property type="term" value="P:nervous system development"/>
    <property type="evidence" value="ECO:0007669"/>
    <property type="project" value="UniProtKB-KW"/>
</dbReference>
<dbReference type="PROSITE" id="PS50292">
    <property type="entry name" value="PEROXIDASE_3"/>
    <property type="match status" value="1"/>
</dbReference>
<comment type="caution">
    <text evidence="41">The sequence shown here is derived from an EMBL/GenBank/DDBJ whole genome shotgun (WGS) entry which is preliminary data.</text>
</comment>
<dbReference type="Pfam" id="PF08474">
    <property type="entry name" value="MYT1"/>
    <property type="match status" value="2"/>
</dbReference>
<keyword evidence="29" id="KW-0539">Nucleus</keyword>
<feature type="compositionally biased region" description="Basic and acidic residues" evidence="39">
    <location>
        <begin position="340"/>
        <end position="349"/>
    </location>
</feature>
<dbReference type="GO" id="GO:0036393">
    <property type="term" value="F:thiocyanate peroxidase activity"/>
    <property type="evidence" value="ECO:0007669"/>
    <property type="project" value="UniProtKB-ARBA"/>
</dbReference>
<keyword evidence="18" id="KW-0862">Zinc</keyword>
<feature type="compositionally biased region" description="Basic and acidic residues" evidence="39">
    <location>
        <begin position="553"/>
        <end position="589"/>
    </location>
</feature>
<dbReference type="PROSITE" id="PS51802">
    <property type="entry name" value="ZF_CCHHC"/>
    <property type="match status" value="6"/>
</dbReference>
<dbReference type="CDD" id="cd05746">
    <property type="entry name" value="Ig4_Peroxidasin"/>
    <property type="match status" value="1"/>
</dbReference>
<evidence type="ECO:0000256" key="29">
    <source>
        <dbReference type="ARBA" id="ARBA00023242"/>
    </source>
</evidence>
<dbReference type="GO" id="GO:0005783">
    <property type="term" value="C:endoplasmic reticulum"/>
    <property type="evidence" value="ECO:0007669"/>
    <property type="project" value="UniProtKB-SubCell"/>
</dbReference>
<dbReference type="InterPro" id="IPR019791">
    <property type="entry name" value="Haem_peroxidase_animal"/>
</dbReference>
<feature type="coiled-coil region" evidence="38">
    <location>
        <begin position="1144"/>
        <end position="1213"/>
    </location>
</feature>
<evidence type="ECO:0000256" key="1">
    <source>
        <dbReference type="ARBA" id="ARBA00001913"/>
    </source>
</evidence>
<evidence type="ECO:0000256" key="34">
    <source>
        <dbReference type="ARBA" id="ARBA00047922"/>
    </source>
</evidence>
<dbReference type="FunFam" id="1.10.640.10:FF:000001">
    <property type="entry name" value="Peroxidasin homolog"/>
    <property type="match status" value="1"/>
</dbReference>
<evidence type="ECO:0000256" key="22">
    <source>
        <dbReference type="ARBA" id="ARBA00023015"/>
    </source>
</evidence>
<evidence type="ECO:0000256" key="27">
    <source>
        <dbReference type="ARBA" id="ARBA00023163"/>
    </source>
</evidence>
<evidence type="ECO:0000256" key="18">
    <source>
        <dbReference type="ARBA" id="ARBA00022833"/>
    </source>
</evidence>
<sequence length="2712" mass="301200">MPPERPGVSVRQLVVISSPPQGEPPWCLDPQVGPFLHYGNRLHSSALCFFSRPTAPRGGGENVVIESSQESVSLELSTTSRRGRVQVVHRRMAIQGPRKGYSSASEGHRMEVDAEEKRHRTRSKGVRVPVEPAIQELFSCPTPGCDGSGHVSGKYARHRSVYGCPLAKKRKTQDKQPQEPAPKRKPFTVKADSSSVDEWTRCPGCAVPSPRQRGVEKRVSTAGTEPPQQTHSRNESGPANRSFWEKQVEPLVSRQVRRGDRSETAMEAGTQSSEGRAASAFRVIAHKSPPPGGAPVRTEKLLSDSLLNLGKIAEDAAYRARTESEMNSSTSHSLEDDSDKTEVPGRKGELSLDLDSDVVRETVDSLKLLAQGHGAVLGDHPGDRAYADALAPPDGRTLSYGMLGKPANNGLADKLVEESDEEVCLSSLECLRNQCFDLARKLSEGSPQERPPPPGAGPRAHGRPEDDFPGRTPDRSYSDMMNLMRLEEQLSPRPRTFSSCAKEDGGYRERDDDAASVTSDRSEEVFDMTKGNLTLLEKAIALETERAKAMREKMALEAGRRDSLRSFEDQSPRPLPGEERKPKSADSHVKKPYYGKDPSRAEKKESKCPTPGCDGTGHVTGLYPHHRSLSGCPHKDRVPPEILAMHENVLKCPTPGCTGRGHVNSNRNSHRSLSGCPIAAAEKLAKAQEKHQGCDVSKSSQASDRVLRPMCFVKQLEIPHYGYRNSVPTTTPRSNLAKELEKYSKTSFEYNTYDSHTYGKRAIAPKVQTRDISPKGFDADRRVPCAPVSGFHSHAWRAERRRGRFCSPGELLQVRLPGGVCSLDSVLAKGLWSGGGGCTRSPCRSVSQNPDMEVDENGTLDLSMNKQRPREGCCPILTPLEPMSPQQAVVSSRCFQLSEGDCWDLPVDYTKMKPRRMDEDESKEITPEDLDPFQEALEERRYPGEVTIPSPKPKYPQCKESKKDLITLSGCPLADKSIRSMLATSSQELKCPTPGCDGSGHITGNYASHRSLSGCPRAKKSGIRIAQSKEDKEDQEPIRCPVPGCDGQGHITGKYASHRSASGCPLAAKRQKDGYLNGSQFSWKSVKTEGMSCPTPGCDGSGHVSGSFLTHRSLSGCPRATSAMKKAKLSGEQMLTIRQRASNGIENDEEIKQLDEEIKELNESNSQMEADMIKLRTQITTMESSLKTIEEENKVIEQQNESLLHELANLSQSLIHSLANIQLPHMDPINEQNFDAYVTTLTDMYTNQDRYQSPENKALLENIKQAVRGIQGWPWVTLCYGERDKGRSLGSQDSPAWDGSISESKAVFNRDLRFNRIREIQPGAFRGLRNLNTLLLNNNQIKSIPGGSFEDLENLKYLYLYKNEIQAIDRQAFKGLASLEQLYLHFNQIETLDPESFQHLPKLERLFLHNNRITHLVPGTFNHLESMKRLRLDSNALRCDCEILWLADLLKGYARSGNAQAAATCEYPRRIQGRSVATITPEELDCERPRITSEPQDADVTLGNTVFFTCRAEGNPKPEIIWLRNNNELSMKTDSRLNLLDDGTLMIQNTRETDQGIYQCMAKNVAGEVKTQEVTLRYFRSPARPAFVIQPQNTEVLVGESVTLECSATGHPPPQITWTRGDRSPVPTDPRVSITPSGGLYIQNVEQEDSGEYACFASNTVDSIHATAFIIVQALPQFTVTPQDRAVIEGQTVEFHCEAKGYPQPVIAWTKGGDQLSVDRRHLVLSSGTLRILAVALHDQGQYECQAVNIIGSQRVAAHLTVQPRVTPVFTSVPRDMTVEVGSNVQLPCRPQGEPEPAVTWNKDGVQVTESGKFHISPEGFLTIRDVGTADAGRYECVARNTIGQASVSMVLSVNVPDVSRNGDPFVATSIVEAIATVDRAINSTRTHLFDRCVLSKQKLTCDSQIEHFRKLLTHFLGLLLMEQARAGEIFERTLQLIQEHVRHGLMVDLNGTSYHYNDLVSPQYLSLIANLSGCTAHRRVNNCSDMCFHRKYRTHDGTCNNLQHPMWGASLTAFERLLKAVYENGFNTPRGIDPGRRYHGHLLPMPRLVSTALIGSEAITPDEQFTHMLMQWGQFLDHDLDSTVVALSQARFSDGQHCSSACSNDPPCFSVALPPDDPRARSGARCMFFVRSSPVCGSGMTSLLMNSVYPREQINQLTSYIDASNVYGSSEHEARAVRDLASQRGLLRQGIVQRSGKPLLPFAAGPPTECMRDENESPIPCFLAGDHRANEQLGLTSMHTLWFREHNRVATELLALNPHWDGDTVYHEARKLVGAQMQHITFQHWLPKVLGEAGMKMLGEYRGYDPGVNAGIVNAFATAAFRFGHTLVNPVLQRLDEDFRPLALGHVPLHKAFFSPFRIVNEGGIDPLLRGLFGVPGKMRVPSQLLNTELTERLFSMAHTVALDLAAINIQRGRDHGVPPYHEYRVYCNLSAAHTFEGLKNEIKSPEIREKLQRLYGSPLNIDLFPALMVEDLVPGSRLGPTLMCLLSTQFRRLRDGDRLWYENPGVFTPAQLTQIKQSSLARIVCDNADNITRVQRDVFRVAEFPHGYSSCDEIPRVDLRVWQDCCEDCRTRGQFNAFSYHFRGRRSLEFSYQEDEPARETGPGKVPSRAGKPRVPPSNTTDPSLEQPQGAGTTDFREFVLEMQKTITDLRKQIKKLESRLGTDCVDADGSSHADGAEWTRDPCTICECRMPYVRDDEAAGTVQRPKYGA</sequence>
<dbReference type="SUPFAM" id="SSF48726">
    <property type="entry name" value="Immunoglobulin"/>
    <property type="match status" value="4"/>
</dbReference>
<keyword evidence="12 36" id="KW-0349">Heme</keyword>
<evidence type="ECO:0000256" key="2">
    <source>
        <dbReference type="ARBA" id="ARBA00001970"/>
    </source>
</evidence>
<dbReference type="GO" id="GO:0000978">
    <property type="term" value="F:RNA polymerase II cis-regulatory region sequence-specific DNA binding"/>
    <property type="evidence" value="ECO:0007669"/>
    <property type="project" value="TreeGrafter"/>
</dbReference>
<comment type="catalytic activity">
    <reaction evidence="32">
        <text>2 a phenolic donor + H2O2 = 2 a phenolic radical donor + 2 H2O</text>
        <dbReference type="Rhea" id="RHEA:56136"/>
        <dbReference type="ChEBI" id="CHEBI:15377"/>
        <dbReference type="ChEBI" id="CHEBI:16240"/>
        <dbReference type="ChEBI" id="CHEBI:139520"/>
        <dbReference type="ChEBI" id="CHEBI:139521"/>
        <dbReference type="EC" id="1.11.1.7"/>
    </reaction>
    <physiologicalReaction direction="left-to-right" evidence="32">
        <dbReference type="Rhea" id="RHEA:56137"/>
    </physiologicalReaction>
</comment>
<keyword evidence="13 36" id="KW-0479">Metal-binding</keyword>